<evidence type="ECO:0000313" key="4">
    <source>
        <dbReference type="Proteomes" id="UP001589647"/>
    </source>
</evidence>
<gene>
    <name evidence="3" type="ORF">ACFFV7_21185</name>
</gene>
<evidence type="ECO:0000259" key="2">
    <source>
        <dbReference type="Pfam" id="PF03551"/>
    </source>
</evidence>
<dbReference type="PANTHER" id="PTHR33169">
    <property type="entry name" value="PADR-FAMILY TRANSCRIPTIONAL REGULATOR"/>
    <property type="match status" value="1"/>
</dbReference>
<dbReference type="InterPro" id="IPR005149">
    <property type="entry name" value="Tscrpt_reg_PadR_N"/>
</dbReference>
<dbReference type="PANTHER" id="PTHR33169:SF14">
    <property type="entry name" value="TRANSCRIPTIONAL REGULATOR RV3488"/>
    <property type="match status" value="1"/>
</dbReference>
<dbReference type="Gene3D" id="1.10.10.10">
    <property type="entry name" value="Winged helix-like DNA-binding domain superfamily/Winged helix DNA-binding domain"/>
    <property type="match status" value="1"/>
</dbReference>
<comment type="caution">
    <text evidence="3">The sequence shown here is derived from an EMBL/GenBank/DDBJ whole genome shotgun (WGS) entry which is preliminary data.</text>
</comment>
<dbReference type="Proteomes" id="UP001589647">
    <property type="component" value="Unassembled WGS sequence"/>
</dbReference>
<name>A0ABV5II47_9ACTN</name>
<evidence type="ECO:0000313" key="3">
    <source>
        <dbReference type="EMBL" id="MFB9203718.1"/>
    </source>
</evidence>
<dbReference type="InterPro" id="IPR036388">
    <property type="entry name" value="WH-like_DNA-bd_sf"/>
</dbReference>
<sequence length="128" mass="14196">MEGGETRGLLSPILLLLIWNRPGHGYDLIDRLADLGVAAVEPGHVYRLLRGLERDQFLVSSWITSRAGPPRRKYEITASGLSDLKASMIRLRHLGRVLDTCVALWEEPRPPDAGPSRSRVVSWQGDSG</sequence>
<dbReference type="Pfam" id="PF03551">
    <property type="entry name" value="PadR"/>
    <property type="match status" value="1"/>
</dbReference>
<organism evidence="3 4">
    <name type="scientific">Nonomuraea spiralis</name>
    <dbReference type="NCBI Taxonomy" id="46182"/>
    <lineage>
        <taxon>Bacteria</taxon>
        <taxon>Bacillati</taxon>
        <taxon>Actinomycetota</taxon>
        <taxon>Actinomycetes</taxon>
        <taxon>Streptosporangiales</taxon>
        <taxon>Streptosporangiaceae</taxon>
        <taxon>Nonomuraea</taxon>
    </lineage>
</organism>
<proteinExistence type="predicted"/>
<dbReference type="RefSeq" id="WP_125636191.1">
    <property type="nucleotide sequence ID" value="NZ_BMRC01000009.1"/>
</dbReference>
<accession>A0ABV5II47</accession>
<feature type="domain" description="Transcription regulator PadR N-terminal" evidence="2">
    <location>
        <begin position="14"/>
        <end position="85"/>
    </location>
</feature>
<dbReference type="InterPro" id="IPR052509">
    <property type="entry name" value="Metal_resp_DNA-bind_regulator"/>
</dbReference>
<keyword evidence="4" id="KW-1185">Reference proteome</keyword>
<protein>
    <submittedName>
        <fullName evidence="3">Helix-turn-helix transcriptional regulator</fullName>
    </submittedName>
</protein>
<feature type="compositionally biased region" description="Polar residues" evidence="1">
    <location>
        <begin position="119"/>
        <end position="128"/>
    </location>
</feature>
<evidence type="ECO:0000256" key="1">
    <source>
        <dbReference type="SAM" id="MobiDB-lite"/>
    </source>
</evidence>
<feature type="region of interest" description="Disordered" evidence="1">
    <location>
        <begin position="109"/>
        <end position="128"/>
    </location>
</feature>
<reference evidence="3 4" key="1">
    <citation type="submission" date="2024-09" db="EMBL/GenBank/DDBJ databases">
        <authorList>
            <person name="Sun Q."/>
            <person name="Mori K."/>
        </authorList>
    </citation>
    <scope>NUCLEOTIDE SEQUENCE [LARGE SCALE GENOMIC DNA]</scope>
    <source>
        <strain evidence="3 4">CCM 3426</strain>
    </source>
</reference>
<dbReference type="EMBL" id="JBHMEI010000015">
    <property type="protein sequence ID" value="MFB9203718.1"/>
    <property type="molecule type" value="Genomic_DNA"/>
</dbReference>
<dbReference type="SUPFAM" id="SSF46785">
    <property type="entry name" value="Winged helix' DNA-binding domain"/>
    <property type="match status" value="1"/>
</dbReference>
<dbReference type="InterPro" id="IPR036390">
    <property type="entry name" value="WH_DNA-bd_sf"/>
</dbReference>